<protein>
    <submittedName>
        <fullName evidence="1">Uncharacterized protein</fullName>
    </submittedName>
</protein>
<proteinExistence type="predicted"/>
<dbReference type="Proteomes" id="UP001157502">
    <property type="component" value="Chromosome 23"/>
</dbReference>
<reference evidence="1" key="1">
    <citation type="submission" date="2021-05" db="EMBL/GenBank/DDBJ databases">
        <authorList>
            <person name="Pan Q."/>
            <person name="Jouanno E."/>
            <person name="Zahm M."/>
            <person name="Klopp C."/>
            <person name="Cabau C."/>
            <person name="Louis A."/>
            <person name="Berthelot C."/>
            <person name="Parey E."/>
            <person name="Roest Crollius H."/>
            <person name="Montfort J."/>
            <person name="Robinson-Rechavi M."/>
            <person name="Bouchez O."/>
            <person name="Lampietro C."/>
            <person name="Lopez Roques C."/>
            <person name="Donnadieu C."/>
            <person name="Postlethwait J."/>
            <person name="Bobe J."/>
            <person name="Dillon D."/>
            <person name="Chandos A."/>
            <person name="von Hippel F."/>
            <person name="Guiguen Y."/>
        </authorList>
    </citation>
    <scope>NUCLEOTIDE SEQUENCE</scope>
    <source>
        <strain evidence="1">YG-Jan2019</strain>
    </source>
</reference>
<evidence type="ECO:0000313" key="1">
    <source>
        <dbReference type="EMBL" id="KAJ7994248.1"/>
    </source>
</evidence>
<organism evidence="1 2">
    <name type="scientific">Dallia pectoralis</name>
    <name type="common">Alaska blackfish</name>
    <dbReference type="NCBI Taxonomy" id="75939"/>
    <lineage>
        <taxon>Eukaryota</taxon>
        <taxon>Metazoa</taxon>
        <taxon>Chordata</taxon>
        <taxon>Craniata</taxon>
        <taxon>Vertebrata</taxon>
        <taxon>Euteleostomi</taxon>
        <taxon>Actinopterygii</taxon>
        <taxon>Neopterygii</taxon>
        <taxon>Teleostei</taxon>
        <taxon>Protacanthopterygii</taxon>
        <taxon>Esociformes</taxon>
        <taxon>Umbridae</taxon>
        <taxon>Dallia</taxon>
    </lineage>
</organism>
<gene>
    <name evidence="1" type="ORF">DPEC_G00263920</name>
</gene>
<sequence>MRTVLLRHPHPPFTGRDRGTSTVTGGRAEAVGGPAGRDMNVLSASTTPSADVQCGDRTGEESRKRSPRSLEQFPTMRLHPVLTSRGFWAALGRSPVSQSDPTHVGRTHKRDNGRRRSVRPFF</sequence>
<name>A0ACC2FSD7_DALPE</name>
<evidence type="ECO:0000313" key="2">
    <source>
        <dbReference type="Proteomes" id="UP001157502"/>
    </source>
</evidence>
<accession>A0ACC2FSD7</accession>
<dbReference type="EMBL" id="CM055750">
    <property type="protein sequence ID" value="KAJ7994248.1"/>
    <property type="molecule type" value="Genomic_DNA"/>
</dbReference>
<comment type="caution">
    <text evidence="1">The sequence shown here is derived from an EMBL/GenBank/DDBJ whole genome shotgun (WGS) entry which is preliminary data.</text>
</comment>
<keyword evidence="2" id="KW-1185">Reference proteome</keyword>